<gene>
    <name evidence="2" type="ORF">BGTH12_LOCUS871</name>
</gene>
<protein>
    <submittedName>
        <fullName evidence="2">BgTH12-03625</fullName>
    </submittedName>
</protein>
<dbReference type="AlphaFoldDB" id="A0A9W4CVT8"/>
<evidence type="ECO:0000256" key="1">
    <source>
        <dbReference type="SAM" id="MobiDB-lite"/>
    </source>
</evidence>
<feature type="region of interest" description="Disordered" evidence="1">
    <location>
        <begin position="253"/>
        <end position="288"/>
    </location>
</feature>
<proteinExistence type="predicted"/>
<dbReference type="EMBL" id="CAJHIT010000002">
    <property type="protein sequence ID" value="CAD6499513.1"/>
    <property type="molecule type" value="Genomic_DNA"/>
</dbReference>
<reference evidence="2" key="1">
    <citation type="submission" date="2020-10" db="EMBL/GenBank/DDBJ databases">
        <authorList>
            <person name="Muller C M."/>
        </authorList>
    </citation>
    <scope>NUCLEOTIDE SEQUENCE</scope>
    <source>
        <strain evidence="2">THUN-12</strain>
    </source>
</reference>
<name>A0A9W4CVT8_BLUGR</name>
<dbReference type="Proteomes" id="UP000683417">
    <property type="component" value="Unassembled WGS sequence"/>
</dbReference>
<sequence>MGLLMSTFSPNFELNEHACSASNLTWQFIHQGHLPLIRNMNSTHLFLPNQVPCNYAACTDMRTVLPTYGYWDGSCQQNSWDQIYLSCQWNNWLRLRDSYTKLQDNEGAGSHEKLWQANSVSRPLKNLPECYSCRRGCGSFLNQDTRGFTTRDGEVDDHRNGREDFMTTISCNTLVLGKELTRRANGWMDKNKSTGTARGGYVYHEKKRTIWLDDKYPNPAYPGPTISNPSSRPKILPPPRLLDFNIYSKPQVAPVSHGRRRYGRTKVHRLPEEDSPPMLERLELNPDS</sequence>
<evidence type="ECO:0000313" key="3">
    <source>
        <dbReference type="Proteomes" id="UP000683417"/>
    </source>
</evidence>
<organism evidence="2 3">
    <name type="scientific">Blumeria graminis f. sp. triticale</name>
    <dbReference type="NCBI Taxonomy" id="1689686"/>
    <lineage>
        <taxon>Eukaryota</taxon>
        <taxon>Fungi</taxon>
        <taxon>Dikarya</taxon>
        <taxon>Ascomycota</taxon>
        <taxon>Pezizomycotina</taxon>
        <taxon>Leotiomycetes</taxon>
        <taxon>Erysiphales</taxon>
        <taxon>Erysiphaceae</taxon>
        <taxon>Blumeria</taxon>
    </lineage>
</organism>
<evidence type="ECO:0000313" key="2">
    <source>
        <dbReference type="EMBL" id="CAD6499513.1"/>
    </source>
</evidence>
<feature type="compositionally biased region" description="Basic residues" evidence="1">
    <location>
        <begin position="257"/>
        <end position="268"/>
    </location>
</feature>
<accession>A0A9W4CVT8</accession>
<comment type="caution">
    <text evidence="2">The sequence shown here is derived from an EMBL/GenBank/DDBJ whole genome shotgun (WGS) entry which is preliminary data.</text>
</comment>